<dbReference type="Proteomes" id="UP000318081">
    <property type="component" value="Chromosome"/>
</dbReference>
<name>A0ABX5XVP7_9BACT</name>
<dbReference type="SUPFAM" id="SSF81606">
    <property type="entry name" value="PP2C-like"/>
    <property type="match status" value="1"/>
</dbReference>
<dbReference type="CDD" id="cd00143">
    <property type="entry name" value="PP2Cc"/>
    <property type="match status" value="1"/>
</dbReference>
<dbReference type="RefSeq" id="WP_145216005.1">
    <property type="nucleotide sequence ID" value="NZ_CP036432.1"/>
</dbReference>
<evidence type="ECO:0000313" key="2">
    <source>
        <dbReference type="EMBL" id="QDV85797.1"/>
    </source>
</evidence>
<evidence type="ECO:0000313" key="3">
    <source>
        <dbReference type="Proteomes" id="UP000318081"/>
    </source>
</evidence>
<dbReference type="PANTHER" id="PTHR47992">
    <property type="entry name" value="PROTEIN PHOSPHATASE"/>
    <property type="match status" value="1"/>
</dbReference>
<proteinExistence type="predicted"/>
<dbReference type="GO" id="GO:0004722">
    <property type="term" value="F:protein serine/threonine phosphatase activity"/>
    <property type="evidence" value="ECO:0007669"/>
    <property type="project" value="UniProtKB-EC"/>
</dbReference>
<dbReference type="EC" id="3.1.3.16" evidence="2"/>
<dbReference type="Gene3D" id="3.60.40.10">
    <property type="entry name" value="PPM-type phosphatase domain"/>
    <property type="match status" value="1"/>
</dbReference>
<keyword evidence="3" id="KW-1185">Reference proteome</keyword>
<gene>
    <name evidence="2" type="primary">stp_1</name>
    <name evidence="2" type="ORF">TBK1r_48130</name>
</gene>
<organism evidence="2 3">
    <name type="scientific">Stieleria magnilauensis</name>
    <dbReference type="NCBI Taxonomy" id="2527963"/>
    <lineage>
        <taxon>Bacteria</taxon>
        <taxon>Pseudomonadati</taxon>
        <taxon>Planctomycetota</taxon>
        <taxon>Planctomycetia</taxon>
        <taxon>Pirellulales</taxon>
        <taxon>Pirellulaceae</taxon>
        <taxon>Stieleria</taxon>
    </lineage>
</organism>
<dbReference type="EMBL" id="CP036432">
    <property type="protein sequence ID" value="QDV85797.1"/>
    <property type="molecule type" value="Genomic_DNA"/>
</dbReference>
<reference evidence="2 3" key="1">
    <citation type="submission" date="2019-02" db="EMBL/GenBank/DDBJ databases">
        <title>Deep-cultivation of Planctomycetes and their phenomic and genomic characterization uncovers novel biology.</title>
        <authorList>
            <person name="Wiegand S."/>
            <person name="Jogler M."/>
            <person name="Boedeker C."/>
            <person name="Pinto D."/>
            <person name="Vollmers J."/>
            <person name="Rivas-Marin E."/>
            <person name="Kohn T."/>
            <person name="Peeters S.H."/>
            <person name="Heuer A."/>
            <person name="Rast P."/>
            <person name="Oberbeckmann S."/>
            <person name="Bunk B."/>
            <person name="Jeske O."/>
            <person name="Meyerdierks A."/>
            <person name="Storesund J.E."/>
            <person name="Kallscheuer N."/>
            <person name="Luecker S."/>
            <person name="Lage O.M."/>
            <person name="Pohl T."/>
            <person name="Merkel B.J."/>
            <person name="Hornburger P."/>
            <person name="Mueller R.-W."/>
            <person name="Bruemmer F."/>
            <person name="Labrenz M."/>
            <person name="Spormann A.M."/>
            <person name="Op den Camp H."/>
            <person name="Overmann J."/>
            <person name="Amann R."/>
            <person name="Jetten M.S.M."/>
            <person name="Mascher T."/>
            <person name="Medema M.H."/>
            <person name="Devos D.P."/>
            <person name="Kaster A.-K."/>
            <person name="Ovreas L."/>
            <person name="Rohde M."/>
            <person name="Galperin M.Y."/>
            <person name="Jogler C."/>
        </authorList>
    </citation>
    <scope>NUCLEOTIDE SEQUENCE [LARGE SCALE GENOMIC DNA]</scope>
    <source>
        <strain evidence="2 3">TBK1r</strain>
    </source>
</reference>
<evidence type="ECO:0000259" key="1">
    <source>
        <dbReference type="PROSITE" id="PS51746"/>
    </source>
</evidence>
<dbReference type="InterPro" id="IPR001932">
    <property type="entry name" value="PPM-type_phosphatase-like_dom"/>
</dbReference>
<dbReference type="SMART" id="SM00331">
    <property type="entry name" value="PP2C_SIG"/>
    <property type="match status" value="1"/>
</dbReference>
<keyword evidence="2" id="KW-0378">Hydrolase</keyword>
<accession>A0ABX5XVP7</accession>
<dbReference type="SMART" id="SM00332">
    <property type="entry name" value="PP2Cc"/>
    <property type="match status" value="1"/>
</dbReference>
<dbReference type="InterPro" id="IPR036457">
    <property type="entry name" value="PPM-type-like_dom_sf"/>
</dbReference>
<feature type="domain" description="PPM-type phosphatase" evidence="1">
    <location>
        <begin position="7"/>
        <end position="281"/>
    </location>
</feature>
<protein>
    <submittedName>
        <fullName evidence="2">Serine/threonine phosphatase stp</fullName>
        <ecNumber evidence="2">3.1.3.16</ecNumber>
    </submittedName>
</protein>
<dbReference type="PROSITE" id="PS51746">
    <property type="entry name" value="PPM_2"/>
    <property type="match status" value="1"/>
</dbReference>
<sequence>MSHRIEVFGMTDIGRKRETNEDQFMIADVGRTMKVFQSSLPINHHTRMFGEGRGKILVVADGMGGHAAGERASQLAVEGIVDFLLNAPGCRAMPTDAIQTDDGSHDPILECFIDMLPHCQRMIDREVAGAPSQRGMGSTLTLAFVLWPKLYLVHAGDSRCYLNRDGKTHQLTNDHTLGAVSASHRMHSNEMQPDPKGKMHQMLWNVVGGSGDVYSDLTSIDLRIGDSLILCSDGLTKYLSRKRIGNVISSAERMDEACRLLVEEANEGGGSDNITVVACRFVEIPEGVRTDQTITFPLSVIGEIKTVIPDSV</sequence>
<dbReference type="Pfam" id="PF13672">
    <property type="entry name" value="PP2C_2"/>
    <property type="match status" value="1"/>
</dbReference>
<dbReference type="InterPro" id="IPR015655">
    <property type="entry name" value="PP2C"/>
</dbReference>